<feature type="non-terminal residue" evidence="1">
    <location>
        <position position="1"/>
    </location>
</feature>
<feature type="non-terminal residue" evidence="1">
    <location>
        <position position="503"/>
    </location>
</feature>
<reference evidence="1" key="1">
    <citation type="journal article" date="2015" name="Nature">
        <title>Complex archaea that bridge the gap between prokaryotes and eukaryotes.</title>
        <authorList>
            <person name="Spang A."/>
            <person name="Saw J.H."/>
            <person name="Jorgensen S.L."/>
            <person name="Zaremba-Niedzwiedzka K."/>
            <person name="Martijn J."/>
            <person name="Lind A.E."/>
            <person name="van Eijk R."/>
            <person name="Schleper C."/>
            <person name="Guy L."/>
            <person name="Ettema T.J."/>
        </authorList>
    </citation>
    <scope>NUCLEOTIDE SEQUENCE</scope>
</reference>
<dbReference type="AlphaFoldDB" id="A0A0F9BTR6"/>
<organism evidence="1">
    <name type="scientific">marine sediment metagenome</name>
    <dbReference type="NCBI Taxonomy" id="412755"/>
    <lineage>
        <taxon>unclassified sequences</taxon>
        <taxon>metagenomes</taxon>
        <taxon>ecological metagenomes</taxon>
    </lineage>
</organism>
<protein>
    <submittedName>
        <fullName evidence="1">Uncharacterized protein</fullName>
    </submittedName>
</protein>
<gene>
    <name evidence="1" type="ORF">LCGC14_2487220</name>
</gene>
<accession>A0A0F9BTR6</accession>
<proteinExistence type="predicted"/>
<sequence>HVKKAFADTIATADWRLGAWSDTTGWPKTGGFFEQRLYVASTDDQSQTLWGSQTGDFENFKPDDDNNVVEDDDALDFTLSADSVNEIRWLSAGEDTLAIGTAGGEWVPSASGIVITPLDITIRRQTTHGSALVAPLRVDHVVLFVQRAKRKIREFVFNFEFDSFLAPDMTRLAQHITAPSIDVMAFQQEPDSLVWTVRSDGVMPTLTFRRDEDVVGWARHFIGGLGSLNELAEFTITGGSESAGVNQITSITVDGVELLTEGPIDFDDTPTATALAIVTQIIGSAGWNLAQASYDEKNFDFSVQTTSTSGAIRFQDDGIKMWVGDSSGADEILQYRLSTPWDVTTAIYDGFRLDVSSVVTVLGSFWFKPDGLRLYLLGGQTGIGGKILQYNLSTAWDLRSATDAAISSDVFALTPLTQGGFGAFYMRSDGKKFWAGGHSTGPGGYDPQIFAFSMSTAWDITTSTYDGVVLNVSPFGVRGERIGDVHFSTDGTVMFHVGIDDGI</sequence>
<evidence type="ECO:0000313" key="1">
    <source>
        <dbReference type="EMBL" id="KKL17272.1"/>
    </source>
</evidence>
<name>A0A0F9BTR6_9ZZZZ</name>
<comment type="caution">
    <text evidence="1">The sequence shown here is derived from an EMBL/GenBank/DDBJ whole genome shotgun (WGS) entry which is preliminary data.</text>
</comment>
<dbReference type="EMBL" id="LAZR01039326">
    <property type="protein sequence ID" value="KKL17272.1"/>
    <property type="molecule type" value="Genomic_DNA"/>
</dbReference>